<name>A0A6A4ABD6_9STRA</name>
<dbReference type="Proteomes" id="UP000437068">
    <property type="component" value="Unassembled WGS sequence"/>
</dbReference>
<dbReference type="EMBL" id="QXGE01002293">
    <property type="protein sequence ID" value="KAE9283135.1"/>
    <property type="molecule type" value="Genomic_DNA"/>
</dbReference>
<evidence type="ECO:0000313" key="10">
    <source>
        <dbReference type="Proteomes" id="UP000433483"/>
    </source>
</evidence>
<dbReference type="EMBL" id="QXFW01002198">
    <property type="protein sequence ID" value="KAE8980974.1"/>
    <property type="molecule type" value="Genomic_DNA"/>
</dbReference>
<dbReference type="EMBL" id="QXFY01001119">
    <property type="protein sequence ID" value="KAE9327621.1"/>
    <property type="molecule type" value="Genomic_DNA"/>
</dbReference>
<dbReference type="EMBL" id="QXFX01002255">
    <property type="protein sequence ID" value="KAE9078944.1"/>
    <property type="molecule type" value="Genomic_DNA"/>
</dbReference>
<dbReference type="Proteomes" id="UP000488956">
    <property type="component" value="Unassembled WGS sequence"/>
</dbReference>
<evidence type="ECO:0000313" key="15">
    <source>
        <dbReference type="Proteomes" id="UP000476176"/>
    </source>
</evidence>
<dbReference type="OrthoDB" id="168319at2759"/>
<dbReference type="EMBL" id="QXGB01001576">
    <property type="protein sequence ID" value="KAE9188603.1"/>
    <property type="molecule type" value="Genomic_DNA"/>
</dbReference>
<evidence type="ECO:0000313" key="3">
    <source>
        <dbReference type="EMBL" id="KAE9078944.1"/>
    </source>
</evidence>
<evidence type="ECO:0000313" key="4">
    <source>
        <dbReference type="EMBL" id="KAE9131742.1"/>
    </source>
</evidence>
<dbReference type="EMBL" id="QXFZ01000124">
    <property type="protein sequence ID" value="KAE9131742.1"/>
    <property type="molecule type" value="Genomic_DNA"/>
</dbReference>
<feature type="transmembrane region" description="Helical" evidence="1">
    <location>
        <begin position="101"/>
        <end position="117"/>
    </location>
</feature>
<evidence type="ECO:0000313" key="14">
    <source>
        <dbReference type="Proteomes" id="UP000460718"/>
    </source>
</evidence>
<proteinExistence type="predicted"/>
<dbReference type="Proteomes" id="UP000440367">
    <property type="component" value="Unassembled WGS sequence"/>
</dbReference>
<evidence type="ECO:0000313" key="2">
    <source>
        <dbReference type="EMBL" id="KAE8980974.1"/>
    </source>
</evidence>
<protein>
    <submittedName>
        <fullName evidence="7">Uncharacterized protein</fullName>
    </submittedName>
</protein>
<gene>
    <name evidence="8" type="ORF">PF001_g22992</name>
    <name evidence="7" type="ORF">PF002_g4495</name>
    <name evidence="5" type="ORF">PF004_g22516</name>
    <name evidence="6" type="ORF">PF005_g19988</name>
    <name evidence="4" type="ORF">PF007_g3988</name>
    <name evidence="9" type="ORF">PF008_g16349</name>
    <name evidence="3" type="ORF">PF010_g22944</name>
    <name evidence="2" type="ORF">PF011_g22218</name>
</gene>
<evidence type="ECO:0000313" key="9">
    <source>
        <dbReference type="EMBL" id="KAE9327621.1"/>
    </source>
</evidence>
<evidence type="ECO:0000313" key="13">
    <source>
        <dbReference type="Proteomes" id="UP000441208"/>
    </source>
</evidence>
<dbReference type="Proteomes" id="UP000476176">
    <property type="component" value="Unassembled WGS sequence"/>
</dbReference>
<evidence type="ECO:0000313" key="6">
    <source>
        <dbReference type="EMBL" id="KAE9188603.1"/>
    </source>
</evidence>
<keyword evidence="1" id="KW-0812">Transmembrane</keyword>
<dbReference type="Proteomes" id="UP000460718">
    <property type="component" value="Unassembled WGS sequence"/>
</dbReference>
<evidence type="ECO:0000313" key="16">
    <source>
        <dbReference type="Proteomes" id="UP000486351"/>
    </source>
</evidence>
<keyword evidence="1" id="KW-0472">Membrane</keyword>
<dbReference type="EMBL" id="QXGC01002266">
    <property type="protein sequence ID" value="KAE9188401.1"/>
    <property type="molecule type" value="Genomic_DNA"/>
</dbReference>
<feature type="transmembrane region" description="Helical" evidence="1">
    <location>
        <begin position="132"/>
        <end position="155"/>
    </location>
</feature>
<evidence type="ECO:0000313" key="12">
    <source>
        <dbReference type="Proteomes" id="UP000440367"/>
    </source>
</evidence>
<evidence type="ECO:0000313" key="17">
    <source>
        <dbReference type="Proteomes" id="UP000488956"/>
    </source>
</evidence>
<evidence type="ECO:0000313" key="7">
    <source>
        <dbReference type="EMBL" id="KAE9251042.1"/>
    </source>
</evidence>
<keyword evidence="10" id="KW-1185">Reference proteome</keyword>
<accession>A0A6A4ABD6</accession>
<sequence>MARKWFQLTGEDGSALTSATSVRVDVEDVDTFQDAVKAKFKGSRLAWIASSDLTIFANQAAFHAKQKLPKSSSSVTGLGNDEVNALIVVVPDADDGDEGSLFLFIATVLSAIIQIFGEDPGDEKGCLSARAHVWVCHVIAIYIVLTAVNAALGVWRTSCRK</sequence>
<evidence type="ECO:0000313" key="8">
    <source>
        <dbReference type="EMBL" id="KAE9283135.1"/>
    </source>
</evidence>
<dbReference type="Proteomes" id="UP000486351">
    <property type="component" value="Unassembled WGS sequence"/>
</dbReference>
<evidence type="ECO:0000256" key="1">
    <source>
        <dbReference type="SAM" id="Phobius"/>
    </source>
</evidence>
<evidence type="ECO:0000313" key="5">
    <source>
        <dbReference type="EMBL" id="KAE9188401.1"/>
    </source>
</evidence>
<dbReference type="Proteomes" id="UP000441208">
    <property type="component" value="Unassembled WGS sequence"/>
</dbReference>
<dbReference type="EMBL" id="QXGD01000139">
    <property type="protein sequence ID" value="KAE9251042.1"/>
    <property type="molecule type" value="Genomic_DNA"/>
</dbReference>
<dbReference type="Proteomes" id="UP000433483">
    <property type="component" value="Unassembled WGS sequence"/>
</dbReference>
<dbReference type="AlphaFoldDB" id="A0A6A4ABD6"/>
<keyword evidence="1" id="KW-1133">Transmembrane helix</keyword>
<organism evidence="7 12">
    <name type="scientific">Phytophthora fragariae</name>
    <dbReference type="NCBI Taxonomy" id="53985"/>
    <lineage>
        <taxon>Eukaryota</taxon>
        <taxon>Sar</taxon>
        <taxon>Stramenopiles</taxon>
        <taxon>Oomycota</taxon>
        <taxon>Peronosporomycetes</taxon>
        <taxon>Peronosporales</taxon>
        <taxon>Peronosporaceae</taxon>
        <taxon>Phytophthora</taxon>
    </lineage>
</organism>
<comment type="caution">
    <text evidence="7">The sequence shown here is derived from an EMBL/GenBank/DDBJ whole genome shotgun (WGS) entry which is preliminary data.</text>
</comment>
<reference evidence="10 11" key="1">
    <citation type="submission" date="2018-08" db="EMBL/GenBank/DDBJ databases">
        <title>Genomic investigation of the strawberry pathogen Phytophthora fragariae indicates pathogenicity is determined by transcriptional variation in three key races.</title>
        <authorList>
            <person name="Adams T.M."/>
            <person name="Armitage A.D."/>
            <person name="Sobczyk M.K."/>
            <person name="Bates H.J."/>
            <person name="Dunwell J.M."/>
            <person name="Nellist C.F."/>
            <person name="Harrison R.J."/>
        </authorList>
    </citation>
    <scope>NUCLEOTIDE SEQUENCE [LARGE SCALE GENOMIC DNA]</scope>
    <source>
        <strain evidence="8 11">A4</strain>
        <strain evidence="7 12">BC-1</strain>
        <strain evidence="5 15">BC-23</strain>
        <strain evidence="6 10">NOV-27</strain>
        <strain evidence="4 13">NOV-71</strain>
        <strain evidence="9 16">NOV-77</strain>
        <strain evidence="3 17">ONT-3</strain>
        <strain evidence="2 14">SCRP245</strain>
    </source>
</reference>
<evidence type="ECO:0000313" key="11">
    <source>
        <dbReference type="Proteomes" id="UP000437068"/>
    </source>
</evidence>